<dbReference type="PANTHER" id="PTHR22811">
    <property type="entry name" value="TRANSMEMBRANE EMP24 DOMAIN-CONTAINING PROTEIN"/>
    <property type="match status" value="1"/>
</dbReference>
<dbReference type="PROSITE" id="PS50866">
    <property type="entry name" value="GOLD"/>
    <property type="match status" value="1"/>
</dbReference>
<keyword evidence="5 11" id="KW-0732">Signal</keyword>
<feature type="transmembrane region" description="Helical" evidence="10">
    <location>
        <begin position="170"/>
        <end position="191"/>
    </location>
</feature>
<evidence type="ECO:0000256" key="1">
    <source>
        <dbReference type="ARBA" id="ARBA00004479"/>
    </source>
</evidence>
<organism evidence="13 14">
    <name type="scientific">Zophobas morio</name>
    <dbReference type="NCBI Taxonomy" id="2755281"/>
    <lineage>
        <taxon>Eukaryota</taxon>
        <taxon>Metazoa</taxon>
        <taxon>Ecdysozoa</taxon>
        <taxon>Arthropoda</taxon>
        <taxon>Hexapoda</taxon>
        <taxon>Insecta</taxon>
        <taxon>Pterygota</taxon>
        <taxon>Neoptera</taxon>
        <taxon>Endopterygota</taxon>
        <taxon>Coleoptera</taxon>
        <taxon>Polyphaga</taxon>
        <taxon>Cucujiformia</taxon>
        <taxon>Tenebrionidae</taxon>
        <taxon>Zophobas</taxon>
    </lineage>
</organism>
<proteinExistence type="inferred from homology"/>
<comment type="similarity">
    <text evidence="2 9">Belongs to the EMP24/GP25L family.</text>
</comment>
<protein>
    <recommendedName>
        <fullName evidence="12">GOLD domain-containing protein</fullName>
    </recommendedName>
</protein>
<sequence>MDSYSYLFFFVLITYISATELTFELPDSAKECFHQEIKKNTSVTLEFQVVTGGQYDVDVTLQDPKGQIIYQQIKMQFDSHVFTTEQTGVYVVCFSNEFSTFSHKLVYMDFQVGDEQPLPGLGEHVTVMTQMESSAHDIHKALSTILDFQTHHRLREAQGRKRAEDLNERVLWWSIMESVAIITIAVGQVFVLKNFFTERKPFNVK</sequence>
<comment type="subcellular location">
    <subcellularLocation>
        <location evidence="8">Endomembrane system</location>
        <topology evidence="8">Single-pass membrane protein</topology>
    </subcellularLocation>
    <subcellularLocation>
        <location evidence="1 9">Membrane</location>
        <topology evidence="1 9">Single-pass type I membrane protein</topology>
    </subcellularLocation>
</comment>
<dbReference type="GO" id="GO:0012505">
    <property type="term" value="C:endomembrane system"/>
    <property type="evidence" value="ECO:0007669"/>
    <property type="project" value="UniProtKB-SubCell"/>
</dbReference>
<dbReference type="Pfam" id="PF01105">
    <property type="entry name" value="EMP24_GP25L"/>
    <property type="match status" value="1"/>
</dbReference>
<evidence type="ECO:0000256" key="7">
    <source>
        <dbReference type="ARBA" id="ARBA00023136"/>
    </source>
</evidence>
<keyword evidence="7 10" id="KW-0472">Membrane</keyword>
<dbReference type="Proteomes" id="UP001168821">
    <property type="component" value="Unassembled WGS sequence"/>
</dbReference>
<dbReference type="InterPro" id="IPR015720">
    <property type="entry name" value="Emp24-like"/>
</dbReference>
<evidence type="ECO:0000256" key="3">
    <source>
        <dbReference type="ARBA" id="ARBA00022473"/>
    </source>
</evidence>
<evidence type="ECO:0000256" key="9">
    <source>
        <dbReference type="RuleBase" id="RU003827"/>
    </source>
</evidence>
<dbReference type="SUPFAM" id="SSF101576">
    <property type="entry name" value="Supernatant protein factor (SPF), C-terminal domain"/>
    <property type="match status" value="1"/>
</dbReference>
<evidence type="ECO:0000256" key="5">
    <source>
        <dbReference type="ARBA" id="ARBA00022729"/>
    </source>
</evidence>
<feature type="signal peptide" evidence="11">
    <location>
        <begin position="1"/>
        <end position="18"/>
    </location>
</feature>
<dbReference type="AlphaFoldDB" id="A0AA38HNR7"/>
<comment type="caution">
    <text evidence="13">The sequence shown here is derived from an EMBL/GenBank/DDBJ whole genome shotgun (WGS) entry which is preliminary data.</text>
</comment>
<evidence type="ECO:0000256" key="11">
    <source>
        <dbReference type="SAM" id="SignalP"/>
    </source>
</evidence>
<evidence type="ECO:0000256" key="6">
    <source>
        <dbReference type="ARBA" id="ARBA00022989"/>
    </source>
</evidence>
<evidence type="ECO:0000256" key="10">
    <source>
        <dbReference type="SAM" id="Phobius"/>
    </source>
</evidence>
<gene>
    <name evidence="13" type="ORF">Zmor_027554</name>
</gene>
<keyword evidence="4 9" id="KW-0812">Transmembrane</keyword>
<accession>A0AA38HNR7</accession>
<evidence type="ECO:0000256" key="8">
    <source>
        <dbReference type="ARBA" id="ARBA00037847"/>
    </source>
</evidence>
<evidence type="ECO:0000259" key="12">
    <source>
        <dbReference type="PROSITE" id="PS50866"/>
    </source>
</evidence>
<evidence type="ECO:0000313" key="14">
    <source>
        <dbReference type="Proteomes" id="UP001168821"/>
    </source>
</evidence>
<keyword evidence="6 10" id="KW-1133">Transmembrane helix</keyword>
<dbReference type="InterPro" id="IPR036598">
    <property type="entry name" value="GOLD_dom_sf"/>
</dbReference>
<evidence type="ECO:0000256" key="4">
    <source>
        <dbReference type="ARBA" id="ARBA00022692"/>
    </source>
</evidence>
<evidence type="ECO:0000256" key="2">
    <source>
        <dbReference type="ARBA" id="ARBA00007104"/>
    </source>
</evidence>
<dbReference type="EMBL" id="JALNTZ010000009">
    <property type="protein sequence ID" value="KAJ3641026.1"/>
    <property type="molecule type" value="Genomic_DNA"/>
</dbReference>
<feature type="chain" id="PRO_5041279706" description="GOLD domain-containing protein" evidence="11">
    <location>
        <begin position="19"/>
        <end position="205"/>
    </location>
</feature>
<keyword evidence="14" id="KW-1185">Reference proteome</keyword>
<keyword evidence="3" id="KW-0217">Developmental protein</keyword>
<dbReference type="InterPro" id="IPR009038">
    <property type="entry name" value="GOLD_dom"/>
</dbReference>
<dbReference type="SMART" id="SM01190">
    <property type="entry name" value="EMP24_GP25L"/>
    <property type="match status" value="1"/>
</dbReference>
<name>A0AA38HNR7_9CUCU</name>
<dbReference type="GO" id="GO:0016020">
    <property type="term" value="C:membrane"/>
    <property type="evidence" value="ECO:0007669"/>
    <property type="project" value="UniProtKB-SubCell"/>
</dbReference>
<reference evidence="13" key="1">
    <citation type="journal article" date="2023" name="G3 (Bethesda)">
        <title>Whole genome assemblies of Zophobas morio and Tenebrio molitor.</title>
        <authorList>
            <person name="Kaur S."/>
            <person name="Stinson S.A."/>
            <person name="diCenzo G.C."/>
        </authorList>
    </citation>
    <scope>NUCLEOTIDE SEQUENCE</scope>
    <source>
        <strain evidence="13">QUZm001</strain>
    </source>
</reference>
<evidence type="ECO:0000313" key="13">
    <source>
        <dbReference type="EMBL" id="KAJ3641026.1"/>
    </source>
</evidence>
<feature type="domain" description="GOLD" evidence="12">
    <location>
        <begin position="30"/>
        <end position="112"/>
    </location>
</feature>